<feature type="compositionally biased region" description="Polar residues" evidence="1">
    <location>
        <begin position="41"/>
        <end position="53"/>
    </location>
</feature>
<accession>A0A4U0ZLT3</accession>
<evidence type="ECO:0000256" key="2">
    <source>
        <dbReference type="SAM" id="SignalP"/>
    </source>
</evidence>
<feature type="chain" id="PRO_5020584996" evidence="2">
    <location>
        <begin position="29"/>
        <end position="217"/>
    </location>
</feature>
<gene>
    <name evidence="3" type="ORF">E5672_08825</name>
</gene>
<proteinExistence type="predicted"/>
<dbReference type="Proteomes" id="UP000305471">
    <property type="component" value="Unassembled WGS sequence"/>
</dbReference>
<dbReference type="EMBL" id="SWCO01000005">
    <property type="protein sequence ID" value="TKB03142.1"/>
    <property type="molecule type" value="Genomic_DNA"/>
</dbReference>
<dbReference type="PROSITE" id="PS51257">
    <property type="entry name" value="PROKAR_LIPOPROTEIN"/>
    <property type="match status" value="1"/>
</dbReference>
<reference evidence="3 4" key="1">
    <citation type="submission" date="2019-04" db="EMBL/GenBank/DDBJ databases">
        <title>Alteromonas portus sp. nov., an alginate lyase-excreting marine bacterium.</title>
        <authorList>
            <person name="Huang H."/>
            <person name="Mo K."/>
            <person name="Bao S."/>
        </authorList>
    </citation>
    <scope>NUCLEOTIDE SEQUENCE [LARGE SCALE GENOMIC DNA]</scope>
    <source>
        <strain evidence="3 4">HB161718</strain>
    </source>
</reference>
<dbReference type="AlphaFoldDB" id="A0A4U0ZLT3"/>
<protein>
    <submittedName>
        <fullName evidence="3">DUF4124 domain-containing protein</fullName>
    </submittedName>
</protein>
<comment type="caution">
    <text evidence="3">The sequence shown here is derived from an EMBL/GenBank/DDBJ whole genome shotgun (WGS) entry which is preliminary data.</text>
</comment>
<keyword evidence="2" id="KW-0732">Signal</keyword>
<keyword evidence="4" id="KW-1185">Reference proteome</keyword>
<evidence type="ECO:0000313" key="4">
    <source>
        <dbReference type="Proteomes" id="UP000305471"/>
    </source>
</evidence>
<feature type="region of interest" description="Disordered" evidence="1">
    <location>
        <begin position="41"/>
        <end position="62"/>
    </location>
</feature>
<name>A0A4U0ZLT3_9ALTE</name>
<evidence type="ECO:0000256" key="1">
    <source>
        <dbReference type="SAM" id="MobiDB-lite"/>
    </source>
</evidence>
<evidence type="ECO:0000313" key="3">
    <source>
        <dbReference type="EMBL" id="TKB03142.1"/>
    </source>
</evidence>
<feature type="signal peptide" evidence="2">
    <location>
        <begin position="1"/>
        <end position="28"/>
    </location>
</feature>
<dbReference type="OrthoDB" id="7062774at2"/>
<sequence>MQKMTRNFCLISLLSVSCYGLLSPQAAALNQDSERQITLQETQKDSQNNVAPQSASTPTAATSSSKMTIYKVIGKDGVVTYTDKPQRNAEPLAFDGKTQNVVTAPKVSPLPSPKPVAPKPNYRVVIKSPAPEATIRNNLGEITISAAQPGAQKAPIYRLIFDDAPLVSNSSGVFKLSGIHRGAHTYKVELTNNTGKTLASSPVQTLYLHQASALINN</sequence>
<organism evidence="3 4">
    <name type="scientific">Alteromonas portus</name>
    <dbReference type="NCBI Taxonomy" id="2565549"/>
    <lineage>
        <taxon>Bacteria</taxon>
        <taxon>Pseudomonadati</taxon>
        <taxon>Pseudomonadota</taxon>
        <taxon>Gammaproteobacteria</taxon>
        <taxon>Alteromonadales</taxon>
        <taxon>Alteromonadaceae</taxon>
        <taxon>Alteromonas/Salinimonas group</taxon>
        <taxon>Alteromonas</taxon>
    </lineage>
</organism>